<dbReference type="InterPro" id="IPR020846">
    <property type="entry name" value="MFS_dom"/>
</dbReference>
<keyword evidence="25" id="KW-0949">S-adenosyl-L-methionine</keyword>
<keyword evidence="4 27" id="KW-0812">Transmembrane</keyword>
<evidence type="ECO:0000256" key="25">
    <source>
        <dbReference type="PROSITE-ProRule" id="PRU00848"/>
    </source>
</evidence>
<feature type="transmembrane region" description="Helical" evidence="27">
    <location>
        <begin position="634"/>
        <end position="658"/>
    </location>
</feature>
<comment type="catalytic activity">
    <reaction evidence="15">
        <text>L-arginyl-L-alpha-amino acid(out) = L-arginyl-L-alpha-amino acid(in)</text>
        <dbReference type="Rhea" id="RHEA:79371"/>
        <dbReference type="ChEBI" id="CHEBI:84315"/>
    </reaction>
</comment>
<feature type="transmembrane region" description="Helical" evidence="27">
    <location>
        <begin position="815"/>
        <end position="835"/>
    </location>
</feature>
<feature type="region of interest" description="Disordered" evidence="26">
    <location>
        <begin position="413"/>
        <end position="447"/>
    </location>
</feature>
<evidence type="ECO:0000256" key="14">
    <source>
        <dbReference type="ARBA" id="ARBA00044898"/>
    </source>
</evidence>
<comment type="catalytic activity">
    <reaction evidence="9">
        <text>L-histidyl-glycine(out) = L-histidyl-glycine(in)</text>
        <dbReference type="Rhea" id="RHEA:79395"/>
        <dbReference type="ChEBI" id="CHEBI:229957"/>
    </reaction>
</comment>
<comment type="function">
    <text evidence="23">Lysosomal dipeptide uniporter that selectively exports lysine, arginine or histidine-containing dipeptides with a net positive charge from the lysosome lumen into the cytosol. Could play a role in a specific type of protein O-glycosylation indirectly regulating macrophages migration and tissue invasion. Also essential for liver homeostasis.</text>
</comment>
<dbReference type="SUPFAM" id="SSF103473">
    <property type="entry name" value="MFS general substrate transporter"/>
    <property type="match status" value="1"/>
</dbReference>
<dbReference type="InterPro" id="IPR024160">
    <property type="entry name" value="BIN3_SAM-bd_dom"/>
</dbReference>
<comment type="similarity">
    <text evidence="2">Belongs to the major facilitator superfamily.</text>
</comment>
<comment type="subunit">
    <text evidence="24">Homodimer. Interacts with lysosomal protein GLMP (via lumenal domain); the interaction starts while both proteins are still in the endoplasmic reticulum and is required for stabilization of MFSD1 in lysosomes but has no direct effect on its targeting to lysosomes or transporter activity.</text>
</comment>
<dbReference type="GO" id="GO:0022857">
    <property type="term" value="F:transmembrane transporter activity"/>
    <property type="evidence" value="ECO:0007669"/>
    <property type="project" value="InterPro"/>
</dbReference>
<dbReference type="Gene3D" id="1.20.1250.20">
    <property type="entry name" value="MFS general substrate transporter like domains"/>
    <property type="match status" value="2"/>
</dbReference>
<comment type="caution">
    <text evidence="30">The sequence shown here is derived from an EMBL/GenBank/DDBJ whole genome shotgun (WGS) entry which is preliminary data.</text>
</comment>
<feature type="compositionally biased region" description="Polar residues" evidence="26">
    <location>
        <begin position="954"/>
        <end position="979"/>
    </location>
</feature>
<dbReference type="AlphaFoldDB" id="A0A4S2KM29"/>
<feature type="transmembrane region" description="Helical" evidence="27">
    <location>
        <begin position="540"/>
        <end position="562"/>
    </location>
</feature>
<evidence type="ECO:0000259" key="29">
    <source>
        <dbReference type="PROSITE" id="PS51515"/>
    </source>
</evidence>
<dbReference type="InterPro" id="IPR052187">
    <property type="entry name" value="MFSD1"/>
</dbReference>
<dbReference type="PROSITE" id="PS51515">
    <property type="entry name" value="BIN3_SAM"/>
    <property type="match status" value="1"/>
</dbReference>
<dbReference type="InterPro" id="IPR036259">
    <property type="entry name" value="MFS_trans_sf"/>
</dbReference>
<dbReference type="GO" id="GO:0008168">
    <property type="term" value="F:methyltransferase activity"/>
    <property type="evidence" value="ECO:0007669"/>
    <property type="project" value="InterPro"/>
</dbReference>
<dbReference type="PANTHER" id="PTHR23512:SF3">
    <property type="entry name" value="MAJOR FACILITATOR SUPERFAMILY DOMAIN-CONTAINING PROTEIN 1"/>
    <property type="match status" value="1"/>
</dbReference>
<comment type="catalytic activity">
    <reaction evidence="18">
        <text>L-histidyl-L-alpha-amino acid(out) = L-histidyl-L-alpha-amino acid(in)</text>
        <dbReference type="Rhea" id="RHEA:79379"/>
        <dbReference type="ChEBI" id="CHEBI:229964"/>
    </reaction>
</comment>
<evidence type="ECO:0000256" key="3">
    <source>
        <dbReference type="ARBA" id="ARBA00022448"/>
    </source>
</evidence>
<reference evidence="30 31" key="1">
    <citation type="journal article" date="2019" name="Philos. Trans. R. Soc. Lond., B, Biol. Sci.">
        <title>Ant behaviour and brain gene expression of defending hosts depend on the ecological success of the intruding social parasite.</title>
        <authorList>
            <person name="Kaur R."/>
            <person name="Stoldt M."/>
            <person name="Jongepier E."/>
            <person name="Feldmeyer B."/>
            <person name="Menzel F."/>
            <person name="Bornberg-Bauer E."/>
            <person name="Foitzik S."/>
        </authorList>
    </citation>
    <scope>NUCLEOTIDE SEQUENCE [LARGE SCALE GENOMIC DNA]</scope>
    <source>
        <tissue evidence="30">Whole body</tissue>
    </source>
</reference>
<keyword evidence="6 27" id="KW-0472">Membrane</keyword>
<feature type="region of interest" description="Disordered" evidence="26">
    <location>
        <begin position="954"/>
        <end position="982"/>
    </location>
</feature>
<evidence type="ECO:0000313" key="30">
    <source>
        <dbReference type="EMBL" id="TGZ49059.1"/>
    </source>
</evidence>
<evidence type="ECO:0000256" key="20">
    <source>
        <dbReference type="ARBA" id="ARBA00044924"/>
    </source>
</evidence>
<evidence type="ECO:0000256" key="7">
    <source>
        <dbReference type="ARBA" id="ARBA00023228"/>
    </source>
</evidence>
<dbReference type="SUPFAM" id="SSF53335">
    <property type="entry name" value="S-adenosyl-L-methionine-dependent methyltransferases"/>
    <property type="match status" value="1"/>
</dbReference>
<dbReference type="STRING" id="300112.A0A4S2KM29"/>
<comment type="catalytic activity">
    <reaction evidence="17">
        <text>L-arginyl-glycine(out) = L-arginyl-glycine(in)</text>
        <dbReference type="Rhea" id="RHEA:79391"/>
        <dbReference type="ChEBI" id="CHEBI:229955"/>
    </reaction>
</comment>
<evidence type="ECO:0000256" key="16">
    <source>
        <dbReference type="ARBA" id="ARBA00044900"/>
    </source>
</evidence>
<dbReference type="CDD" id="cd02440">
    <property type="entry name" value="AdoMet_MTases"/>
    <property type="match status" value="1"/>
</dbReference>
<dbReference type="InterPro" id="IPR029063">
    <property type="entry name" value="SAM-dependent_MTases_sf"/>
</dbReference>
<evidence type="ECO:0000313" key="31">
    <source>
        <dbReference type="Proteomes" id="UP000310200"/>
    </source>
</evidence>
<feature type="transmembrane region" description="Helical" evidence="27">
    <location>
        <begin position="466"/>
        <end position="485"/>
    </location>
</feature>
<evidence type="ECO:0000256" key="26">
    <source>
        <dbReference type="SAM" id="MobiDB-lite"/>
    </source>
</evidence>
<comment type="catalytic activity">
    <reaction evidence="14">
        <text>L-aspartyl-L-lysine(out) = L-aspartyl-L-lysine(in)</text>
        <dbReference type="Rhea" id="RHEA:79411"/>
        <dbReference type="ChEBI" id="CHEBI:229953"/>
    </reaction>
</comment>
<feature type="transmembrane region" description="Helical" evidence="27">
    <location>
        <begin position="782"/>
        <end position="803"/>
    </location>
</feature>
<gene>
    <name evidence="30" type="ORF">DBV15_05990</name>
</gene>
<dbReference type="Proteomes" id="UP000310200">
    <property type="component" value="Unassembled WGS sequence"/>
</dbReference>
<sequence length="1010" mass="113812">MNIITKLYRLCSTCRSIVALFLDAKTVCTALQKNIDFSEKIENRMSESGAGESERSEEKTDPGAIRHGNFMNYYQFHPAEERDLTYVLRDFLEEAMSQDQPEISLIGVDLDPILIEKARERNPRPDRLTFERLDFLSEDCDETLRRYLAQLNKTRFDVVFCFSITMWIHLNHGDDGLEEFLRRACELAEMIVVEPQPWRCYRNAERRLRRAGLGDFPLLKKLKYTGNPTKHIEDILRRICDFRRVAVTAGNEWGRMLLIYERKQESYIPLECHLIYNYIRPHALFLISYPPSMRSKWADEDIEMLRQSVRVFSEELSRISEHIKSRTVSQIRTTLKKKAFEEAGMTVRQQQILPQQAQQSTLVQQQQVVKQQSTSGNQSLMGKSAEVTLNMLNAPETEVDVEGLPEECQVKLEFEEGATEERRRDNDNDDDDMEGGLLENSAGDTLDRSEDEAALQGCCSPKKAPYRFLGLALMCLLGFGSYFCFDNPGALQDNFKTDLHMSTSTFVLLYSIYSWPNVILCFIGGFLLDSVFGIRLGTVIYMGLTLIGQIIFASGAMIDAFWLMMLGRFVFGIGAESLAVAQNSYAVLWFKGKELNMVFGLQLSFARVGSTVNFLVMEPVYNYVAQYYKGPKCIGVVLFLAAITCVMSMICACVLGLMDKRAERLLRRGEGQEPQVVSLRDVKDFKPIFWLIALICIAYYVAIFPFIALGKVFFERKYEFDPSAANTVNSLVYSISAIASPLLGYMVDRTGKNVTWVFISICVTIIAHGLLAFTYLNPYVCMVLMGLAYSMLASSLWPLIALVTPEHQLGTAYGIAQSVQNLGLAVVAIVAGIIVDKGGYLMLEMFFLGWLWISLITAGAIWVSDMATSGGYLNMTPGQRERYEAVQCTPENLEREKLLSSECTSDFSADSLMQPQSDISIRNRYLSRIGAMDPWHLLASPEIRNAKCSLSASHAPMSTSGTQRISKNSGISRNRCTDSGTGGALRTHVERAYADQRARNGTAVCSCSEL</sequence>
<feature type="transmembrane region" description="Helical" evidence="27">
    <location>
        <begin position="730"/>
        <end position="747"/>
    </location>
</feature>
<feature type="transmembrane region" description="Helical" evidence="27">
    <location>
        <begin position="841"/>
        <end position="863"/>
    </location>
</feature>
<dbReference type="PANTHER" id="PTHR23512">
    <property type="entry name" value="MAJOR FACILITATOR SUPERFAMILY DOMAIN-CONTAINING PROTEIN 1"/>
    <property type="match status" value="1"/>
</dbReference>
<evidence type="ECO:0000256" key="17">
    <source>
        <dbReference type="ARBA" id="ARBA00044903"/>
    </source>
</evidence>
<evidence type="ECO:0000256" key="8">
    <source>
        <dbReference type="ARBA" id="ARBA00044876"/>
    </source>
</evidence>
<evidence type="ECO:0000256" key="23">
    <source>
        <dbReference type="ARBA" id="ARBA00045709"/>
    </source>
</evidence>
<feature type="transmembrane region" description="Helical" evidence="27">
    <location>
        <begin position="506"/>
        <end position="528"/>
    </location>
</feature>
<proteinExistence type="inferred from homology"/>
<comment type="catalytic activity">
    <reaction evidence="19">
        <text>L-alanyl-L-lysine(out) = L-alanyl-L-lysine(in)</text>
        <dbReference type="Rhea" id="RHEA:79415"/>
        <dbReference type="ChEBI" id="CHEBI:192470"/>
    </reaction>
</comment>
<evidence type="ECO:0000256" key="11">
    <source>
        <dbReference type="ARBA" id="ARBA00044884"/>
    </source>
</evidence>
<feature type="compositionally biased region" description="Basic and acidic residues" evidence="26">
    <location>
        <begin position="52"/>
        <end position="61"/>
    </location>
</feature>
<evidence type="ECO:0000256" key="18">
    <source>
        <dbReference type="ARBA" id="ARBA00044912"/>
    </source>
</evidence>
<keyword evidence="7" id="KW-0458">Lysosome</keyword>
<evidence type="ECO:0000256" key="21">
    <source>
        <dbReference type="ARBA" id="ARBA00044985"/>
    </source>
</evidence>
<dbReference type="CDD" id="cd17340">
    <property type="entry name" value="MFS_MFSD1"/>
    <property type="match status" value="1"/>
</dbReference>
<dbReference type="InterPro" id="IPR010675">
    <property type="entry name" value="Bin3_C"/>
</dbReference>
<evidence type="ECO:0000256" key="9">
    <source>
        <dbReference type="ARBA" id="ARBA00044878"/>
    </source>
</evidence>
<dbReference type="GO" id="GO:0005765">
    <property type="term" value="C:lysosomal membrane"/>
    <property type="evidence" value="ECO:0007669"/>
    <property type="project" value="UniProtKB-SubCell"/>
</dbReference>
<organism evidence="30 31">
    <name type="scientific">Temnothorax longispinosus</name>
    <dbReference type="NCBI Taxonomy" id="300112"/>
    <lineage>
        <taxon>Eukaryota</taxon>
        <taxon>Metazoa</taxon>
        <taxon>Ecdysozoa</taxon>
        <taxon>Arthropoda</taxon>
        <taxon>Hexapoda</taxon>
        <taxon>Insecta</taxon>
        <taxon>Pterygota</taxon>
        <taxon>Neoptera</taxon>
        <taxon>Endopterygota</taxon>
        <taxon>Hymenoptera</taxon>
        <taxon>Apocrita</taxon>
        <taxon>Aculeata</taxon>
        <taxon>Formicoidea</taxon>
        <taxon>Formicidae</taxon>
        <taxon>Myrmicinae</taxon>
        <taxon>Temnothorax</taxon>
    </lineage>
</organism>
<feature type="compositionally biased region" description="Basic and acidic residues" evidence="26">
    <location>
        <begin position="413"/>
        <end position="426"/>
    </location>
</feature>
<keyword evidence="31" id="KW-1185">Reference proteome</keyword>
<name>A0A4S2KM29_9HYME</name>
<comment type="catalytic activity">
    <reaction evidence="8">
        <text>L-lysyl-L-alanine(out) = L-lysyl-L-alanine(in)</text>
        <dbReference type="Rhea" id="RHEA:79399"/>
        <dbReference type="ChEBI" id="CHEBI:229954"/>
    </reaction>
</comment>
<comment type="catalytic activity">
    <reaction evidence="10">
        <text>L-alpha-aminoacyl-L-arginine(out) = L-alpha-aminoacyl-L-arginine(in)</text>
        <dbReference type="Rhea" id="RHEA:79367"/>
        <dbReference type="ChEBI" id="CHEBI:229968"/>
    </reaction>
</comment>
<feature type="transmembrane region" description="Helical" evidence="27">
    <location>
        <begin position="688"/>
        <end position="710"/>
    </location>
</feature>
<evidence type="ECO:0000256" key="27">
    <source>
        <dbReference type="SAM" id="Phobius"/>
    </source>
</evidence>
<dbReference type="Gene3D" id="3.40.50.150">
    <property type="entry name" value="Vaccinia Virus protein VP39"/>
    <property type="match status" value="1"/>
</dbReference>
<evidence type="ECO:0000256" key="4">
    <source>
        <dbReference type="ARBA" id="ARBA00022692"/>
    </source>
</evidence>
<evidence type="ECO:0000256" key="24">
    <source>
        <dbReference type="ARBA" id="ARBA00046376"/>
    </source>
</evidence>
<evidence type="ECO:0000256" key="12">
    <source>
        <dbReference type="ARBA" id="ARBA00044891"/>
    </source>
</evidence>
<feature type="domain" description="Bin3-type SAM" evidence="29">
    <location>
        <begin position="1"/>
        <end position="265"/>
    </location>
</feature>
<evidence type="ECO:0000256" key="6">
    <source>
        <dbReference type="ARBA" id="ARBA00023136"/>
    </source>
</evidence>
<evidence type="ECO:0000256" key="19">
    <source>
        <dbReference type="ARBA" id="ARBA00044919"/>
    </source>
</evidence>
<evidence type="ECO:0000256" key="1">
    <source>
        <dbReference type="ARBA" id="ARBA00004155"/>
    </source>
</evidence>
<comment type="catalytic activity">
    <reaction evidence="20">
        <text>L-lysyl-glycine(out) = L-lysyl-glycine(in)</text>
        <dbReference type="Rhea" id="RHEA:79407"/>
        <dbReference type="ChEBI" id="CHEBI:191202"/>
    </reaction>
</comment>
<accession>A0A4S2KM29</accession>
<evidence type="ECO:0000256" key="15">
    <source>
        <dbReference type="ARBA" id="ARBA00044899"/>
    </source>
</evidence>
<comment type="subcellular location">
    <subcellularLocation>
        <location evidence="1">Lysosome membrane</location>
        <topology evidence="1">Multi-pass membrane protein</topology>
    </subcellularLocation>
</comment>
<feature type="region of interest" description="Disordered" evidence="26">
    <location>
        <begin position="45"/>
        <end position="64"/>
    </location>
</feature>
<comment type="catalytic activity">
    <reaction evidence="13">
        <text>L-alpha-aminoacyl-L-lysine(out) = L-alpha-aminoacyl-L-lysine(in)</text>
        <dbReference type="Rhea" id="RHEA:79383"/>
        <dbReference type="ChEBI" id="CHEBI:229966"/>
    </reaction>
</comment>
<evidence type="ECO:0000256" key="5">
    <source>
        <dbReference type="ARBA" id="ARBA00022989"/>
    </source>
</evidence>
<evidence type="ECO:0000256" key="22">
    <source>
        <dbReference type="ARBA" id="ARBA00045018"/>
    </source>
</evidence>
<evidence type="ECO:0000256" key="13">
    <source>
        <dbReference type="ARBA" id="ARBA00044893"/>
    </source>
</evidence>
<dbReference type="EMBL" id="QBLH01002242">
    <property type="protein sequence ID" value="TGZ49059.1"/>
    <property type="molecule type" value="Genomic_DNA"/>
</dbReference>
<comment type="catalytic activity">
    <reaction evidence="11">
        <text>L-alpha-aminoacyl-L-histidine(out) = L-alpha-aminoacyl-L-histidine(in)</text>
        <dbReference type="Rhea" id="RHEA:79375"/>
        <dbReference type="ChEBI" id="CHEBI:229967"/>
    </reaction>
</comment>
<keyword evidence="3" id="KW-0813">Transport</keyword>
<dbReference type="Pfam" id="PF07690">
    <property type="entry name" value="MFS_1"/>
    <property type="match status" value="1"/>
</dbReference>
<feature type="transmembrane region" description="Helical" evidence="27">
    <location>
        <begin position="569"/>
        <end position="590"/>
    </location>
</feature>
<comment type="catalytic activity">
    <reaction evidence="16">
        <text>L-lysyl-L-lysine(out) = L-lysyl-L-lysine(in)</text>
        <dbReference type="Rhea" id="RHEA:79403"/>
        <dbReference type="ChEBI" id="CHEBI:229956"/>
    </reaction>
</comment>
<evidence type="ECO:0000259" key="28">
    <source>
        <dbReference type="PROSITE" id="PS50850"/>
    </source>
</evidence>
<keyword evidence="5 27" id="KW-1133">Transmembrane helix</keyword>
<dbReference type="PROSITE" id="PS50850">
    <property type="entry name" value="MFS"/>
    <property type="match status" value="1"/>
</dbReference>
<dbReference type="Pfam" id="PF06859">
    <property type="entry name" value="Bin3"/>
    <property type="match status" value="1"/>
</dbReference>
<dbReference type="InterPro" id="IPR011701">
    <property type="entry name" value="MFS"/>
</dbReference>
<feature type="domain" description="Major facilitator superfamily (MFS) profile" evidence="28">
    <location>
        <begin position="467"/>
        <end position="869"/>
    </location>
</feature>
<feature type="transmembrane region" description="Helical" evidence="27">
    <location>
        <begin position="754"/>
        <end position="776"/>
    </location>
</feature>
<evidence type="ECO:0000256" key="2">
    <source>
        <dbReference type="ARBA" id="ARBA00008335"/>
    </source>
</evidence>
<protein>
    <recommendedName>
        <fullName evidence="21">Lysosomal dipeptide transporter MFSD1</fullName>
    </recommendedName>
    <alternativeName>
        <fullName evidence="22">Major facilitator superfamily domain-containing protein 1</fullName>
    </alternativeName>
</protein>
<comment type="catalytic activity">
    <reaction evidence="12">
        <text>L-lysyl-L-alpha-amino acid(out) = L-lysyl-L-alpha-amino acid(in)</text>
        <dbReference type="Rhea" id="RHEA:79387"/>
        <dbReference type="ChEBI" id="CHEBI:229965"/>
    </reaction>
</comment>
<evidence type="ECO:0000256" key="10">
    <source>
        <dbReference type="ARBA" id="ARBA00044881"/>
    </source>
</evidence>